<dbReference type="InterPro" id="IPR013766">
    <property type="entry name" value="Thioredoxin_domain"/>
</dbReference>
<name>A0A4Q0YC83_9BACT</name>
<accession>A0A4Q0YC83</accession>
<dbReference type="GO" id="GO:0034599">
    <property type="term" value="P:cellular response to oxidative stress"/>
    <property type="evidence" value="ECO:0007669"/>
    <property type="project" value="TreeGrafter"/>
</dbReference>
<dbReference type="PRINTS" id="PR01011">
    <property type="entry name" value="GLUTPROXDASE"/>
</dbReference>
<dbReference type="RefSeq" id="WP_128982681.1">
    <property type="nucleotide sequence ID" value="NZ_PDKJ01000014.1"/>
</dbReference>
<sequence length="160" mass="18325">MDIYSFNVKNIDGEEISLSKYKGKVLLIVNVASKCGFTGQYEGLENLYEKYKNRDFMILGFPSNQFANQEPGTNKEIKEFCQLTYGVNFDMFEKSDVNGEKAAPLYKYLKKAALGVLGTEAIKWNFTKFLIDKKGKVIDRYASTTKPIELEDKIEELLKE</sequence>
<dbReference type="AlphaFoldDB" id="A0A4Q0YC83"/>
<dbReference type="Gene3D" id="3.40.30.10">
    <property type="entry name" value="Glutaredoxin"/>
    <property type="match status" value="1"/>
</dbReference>
<evidence type="ECO:0000256" key="3">
    <source>
        <dbReference type="ARBA" id="ARBA00023002"/>
    </source>
</evidence>
<keyword evidence="2 5" id="KW-0575">Peroxidase</keyword>
<comment type="similarity">
    <text evidence="1 5">Belongs to the glutathione peroxidase family.</text>
</comment>
<dbReference type="PIRSF" id="PIRSF000303">
    <property type="entry name" value="Glutathion_perox"/>
    <property type="match status" value="1"/>
</dbReference>
<dbReference type="PANTHER" id="PTHR11592">
    <property type="entry name" value="GLUTATHIONE PEROXIDASE"/>
    <property type="match status" value="1"/>
</dbReference>
<dbReference type="Proteomes" id="UP000290172">
    <property type="component" value="Unassembled WGS sequence"/>
</dbReference>
<feature type="active site" evidence="4">
    <location>
        <position position="35"/>
    </location>
</feature>
<dbReference type="PROSITE" id="PS00763">
    <property type="entry name" value="GLUTATHIONE_PEROXID_2"/>
    <property type="match status" value="1"/>
</dbReference>
<reference evidence="7 8" key="1">
    <citation type="submission" date="2017-10" db="EMBL/GenBank/DDBJ databases">
        <title>Genomics of the genus Arcobacter.</title>
        <authorList>
            <person name="Perez-Cataluna A."/>
            <person name="Figueras M.J."/>
        </authorList>
    </citation>
    <scope>NUCLEOTIDE SEQUENCE [LARGE SCALE GENOMIC DNA]</scope>
    <source>
        <strain evidence="7 8">CECT 8993</strain>
    </source>
</reference>
<evidence type="ECO:0000313" key="8">
    <source>
        <dbReference type="Proteomes" id="UP000290172"/>
    </source>
</evidence>
<dbReference type="PANTHER" id="PTHR11592:SF78">
    <property type="entry name" value="GLUTATHIONE PEROXIDASE"/>
    <property type="match status" value="1"/>
</dbReference>
<organism evidence="7 8">
    <name type="scientific">Halarcobacter ebronensis</name>
    <dbReference type="NCBI Taxonomy" id="1462615"/>
    <lineage>
        <taxon>Bacteria</taxon>
        <taxon>Pseudomonadati</taxon>
        <taxon>Campylobacterota</taxon>
        <taxon>Epsilonproteobacteria</taxon>
        <taxon>Campylobacterales</taxon>
        <taxon>Arcobacteraceae</taxon>
        <taxon>Halarcobacter</taxon>
    </lineage>
</organism>
<dbReference type="InterPro" id="IPR036249">
    <property type="entry name" value="Thioredoxin-like_sf"/>
</dbReference>
<protein>
    <recommendedName>
        <fullName evidence="5">Glutathione peroxidase</fullName>
    </recommendedName>
</protein>
<dbReference type="InterPro" id="IPR000889">
    <property type="entry name" value="Glutathione_peroxidase"/>
</dbReference>
<comment type="caution">
    <text evidence="7">The sequence shown here is derived from an EMBL/GenBank/DDBJ whole genome shotgun (WGS) entry which is preliminary data.</text>
</comment>
<dbReference type="CDD" id="cd00340">
    <property type="entry name" value="GSH_Peroxidase"/>
    <property type="match status" value="1"/>
</dbReference>
<evidence type="ECO:0000256" key="4">
    <source>
        <dbReference type="PIRSR" id="PIRSR000303-1"/>
    </source>
</evidence>
<gene>
    <name evidence="7" type="ORF">CRV08_12655</name>
</gene>
<evidence type="ECO:0000256" key="5">
    <source>
        <dbReference type="RuleBase" id="RU000499"/>
    </source>
</evidence>
<evidence type="ECO:0000256" key="1">
    <source>
        <dbReference type="ARBA" id="ARBA00006926"/>
    </source>
</evidence>
<dbReference type="Pfam" id="PF00255">
    <property type="entry name" value="GSHPx"/>
    <property type="match status" value="1"/>
</dbReference>
<evidence type="ECO:0000313" key="7">
    <source>
        <dbReference type="EMBL" id="RXJ66511.1"/>
    </source>
</evidence>
<dbReference type="FunFam" id="3.40.30.10:FF:000010">
    <property type="entry name" value="Glutathione peroxidase"/>
    <property type="match status" value="1"/>
</dbReference>
<evidence type="ECO:0000259" key="6">
    <source>
        <dbReference type="PROSITE" id="PS51352"/>
    </source>
</evidence>
<dbReference type="PROSITE" id="PS51355">
    <property type="entry name" value="GLUTATHIONE_PEROXID_3"/>
    <property type="match status" value="1"/>
</dbReference>
<keyword evidence="3 5" id="KW-0560">Oxidoreductase</keyword>
<feature type="domain" description="Thioredoxin" evidence="6">
    <location>
        <begin position="1"/>
        <end position="159"/>
    </location>
</feature>
<dbReference type="PROSITE" id="PS51352">
    <property type="entry name" value="THIOREDOXIN_2"/>
    <property type="match status" value="1"/>
</dbReference>
<evidence type="ECO:0000256" key="2">
    <source>
        <dbReference type="ARBA" id="ARBA00022559"/>
    </source>
</evidence>
<dbReference type="InterPro" id="IPR029760">
    <property type="entry name" value="GPX_CS"/>
</dbReference>
<dbReference type="GO" id="GO:0004601">
    <property type="term" value="F:peroxidase activity"/>
    <property type="evidence" value="ECO:0007669"/>
    <property type="project" value="UniProtKB-KW"/>
</dbReference>
<dbReference type="PROSITE" id="PS00460">
    <property type="entry name" value="GLUTATHIONE_PEROXID_1"/>
    <property type="match status" value="1"/>
</dbReference>
<dbReference type="InterPro" id="IPR029759">
    <property type="entry name" value="GPX_AS"/>
</dbReference>
<proteinExistence type="inferred from homology"/>
<dbReference type="EMBL" id="PDKJ01000014">
    <property type="protein sequence ID" value="RXJ66511.1"/>
    <property type="molecule type" value="Genomic_DNA"/>
</dbReference>
<dbReference type="SUPFAM" id="SSF52833">
    <property type="entry name" value="Thioredoxin-like"/>
    <property type="match status" value="1"/>
</dbReference>